<dbReference type="SUPFAM" id="SSF48452">
    <property type="entry name" value="TPR-like"/>
    <property type="match status" value="1"/>
</dbReference>
<organism evidence="2 3">
    <name type="scientific">Halalkalibacter wakoensis JCM 9140</name>
    <dbReference type="NCBI Taxonomy" id="1236970"/>
    <lineage>
        <taxon>Bacteria</taxon>
        <taxon>Bacillati</taxon>
        <taxon>Bacillota</taxon>
        <taxon>Bacilli</taxon>
        <taxon>Bacillales</taxon>
        <taxon>Bacillaceae</taxon>
        <taxon>Halalkalibacter</taxon>
    </lineage>
</organism>
<dbReference type="Proteomes" id="UP000018890">
    <property type="component" value="Unassembled WGS sequence"/>
</dbReference>
<dbReference type="InterPro" id="IPR011990">
    <property type="entry name" value="TPR-like_helical_dom_sf"/>
</dbReference>
<comment type="caution">
    <text evidence="2">The sequence shown here is derived from an EMBL/GenBank/DDBJ whole genome shotgun (WGS) entry which is preliminary data.</text>
</comment>
<proteinExistence type="predicted"/>
<dbReference type="EMBL" id="BAUT01000051">
    <property type="protein sequence ID" value="GAE27459.1"/>
    <property type="molecule type" value="Genomic_DNA"/>
</dbReference>
<evidence type="ECO:0000313" key="2">
    <source>
        <dbReference type="EMBL" id="GAE27459.1"/>
    </source>
</evidence>
<accession>W4Q7Y0</accession>
<dbReference type="RefSeq" id="WP_034748745.1">
    <property type="nucleotide sequence ID" value="NZ_BAUT01000051.1"/>
</dbReference>
<keyword evidence="3" id="KW-1185">Reference proteome</keyword>
<feature type="signal peptide" evidence="1">
    <location>
        <begin position="1"/>
        <end position="24"/>
    </location>
</feature>
<dbReference type="OrthoDB" id="2853123at2"/>
<gene>
    <name evidence="2" type="ORF">JCM9140_3606</name>
</gene>
<protein>
    <submittedName>
        <fullName evidence="2">Uncharacterized protein</fullName>
    </submittedName>
</protein>
<evidence type="ECO:0000256" key="1">
    <source>
        <dbReference type="SAM" id="SignalP"/>
    </source>
</evidence>
<keyword evidence="1" id="KW-0732">Signal</keyword>
<name>W4Q7Y0_9BACI</name>
<dbReference type="PROSITE" id="PS51257">
    <property type="entry name" value="PROKAR_LIPOPROTEIN"/>
    <property type="match status" value="1"/>
</dbReference>
<dbReference type="STRING" id="1236970.JCM9140_3606"/>
<feature type="chain" id="PRO_5039703916" evidence="1">
    <location>
        <begin position="25"/>
        <end position="276"/>
    </location>
</feature>
<dbReference type="AlphaFoldDB" id="W4Q7Y0"/>
<dbReference type="Gene3D" id="1.25.40.10">
    <property type="entry name" value="Tetratricopeptide repeat domain"/>
    <property type="match status" value="1"/>
</dbReference>
<reference evidence="2" key="1">
    <citation type="journal article" date="2014" name="Genome Announc.">
        <title>Draft Genome Sequences of Three Alkaliphilic Bacillus Strains, Bacillus wakoensis JCM 9140T, Bacillus akibai JCM 9157T, and Bacillus hemicellulosilyticus JCM 9152T.</title>
        <authorList>
            <person name="Yuki M."/>
            <person name="Oshima K."/>
            <person name="Suda W."/>
            <person name="Oshida Y."/>
            <person name="Kitamura K."/>
            <person name="Iida T."/>
            <person name="Hattori M."/>
            <person name="Ohkuma M."/>
        </authorList>
    </citation>
    <scope>NUCLEOTIDE SEQUENCE [LARGE SCALE GENOMIC DNA]</scope>
    <source>
        <strain evidence="2">JCM 9140</strain>
    </source>
</reference>
<evidence type="ECO:0000313" key="3">
    <source>
        <dbReference type="Proteomes" id="UP000018890"/>
    </source>
</evidence>
<sequence>MKNFFKIIGITSTLLLLSTGCSTAQMERKLAEENRIDTETYAYTDPEFIYDEEMVQLLANKFRLEELSIDNINTIMEDEIDAGRFNEVIIYMRHLLDHDEKQAALYMNRYYDALLAHVEHVSNPSAQLLVDAIHSARVQYEVNPDDQQATVQYATLLLYSEENYEQGLDLIFSLEKELLENEEEVHKRTLQTLAQAYLIDEQYEESLERLLTLRGFDSDDSLLFYQISYVLDLLGEHEEAAAYLDRAYSPTRDFLARYGTDSFGFYASFFNDEENE</sequence>